<evidence type="ECO:0008006" key="3">
    <source>
        <dbReference type="Google" id="ProtNLM"/>
    </source>
</evidence>
<proteinExistence type="predicted"/>
<name>A0ABW6SVK1_9ACTN</name>
<keyword evidence="2" id="KW-1185">Reference proteome</keyword>
<reference evidence="1 2" key="1">
    <citation type="submission" date="2024-10" db="EMBL/GenBank/DDBJ databases">
        <title>The Natural Products Discovery Center: Release of the First 8490 Sequenced Strains for Exploring Actinobacteria Biosynthetic Diversity.</title>
        <authorList>
            <person name="Kalkreuter E."/>
            <person name="Kautsar S.A."/>
            <person name="Yang D."/>
            <person name="Bader C.D."/>
            <person name="Teijaro C.N."/>
            <person name="Fluegel L."/>
            <person name="Davis C.M."/>
            <person name="Simpson J.R."/>
            <person name="Lauterbach L."/>
            <person name="Steele A.D."/>
            <person name="Gui C."/>
            <person name="Meng S."/>
            <person name="Li G."/>
            <person name="Viehrig K."/>
            <person name="Ye F."/>
            <person name="Su P."/>
            <person name="Kiefer A.F."/>
            <person name="Nichols A."/>
            <person name="Cepeda A.J."/>
            <person name="Yan W."/>
            <person name="Fan B."/>
            <person name="Jiang Y."/>
            <person name="Adhikari A."/>
            <person name="Zheng C.-J."/>
            <person name="Schuster L."/>
            <person name="Cowan T.M."/>
            <person name="Smanski M.J."/>
            <person name="Chevrette M.G."/>
            <person name="De Carvalho L.P.S."/>
            <person name="Shen B."/>
        </authorList>
    </citation>
    <scope>NUCLEOTIDE SEQUENCE [LARGE SCALE GENOMIC DNA]</scope>
    <source>
        <strain evidence="1 2">NPDC002173</strain>
    </source>
</reference>
<organism evidence="1 2">
    <name type="scientific">Microtetraspora malaysiensis</name>
    <dbReference type="NCBI Taxonomy" id="161358"/>
    <lineage>
        <taxon>Bacteria</taxon>
        <taxon>Bacillati</taxon>
        <taxon>Actinomycetota</taxon>
        <taxon>Actinomycetes</taxon>
        <taxon>Streptosporangiales</taxon>
        <taxon>Streptosporangiaceae</taxon>
        <taxon>Microtetraspora</taxon>
    </lineage>
</organism>
<evidence type="ECO:0000313" key="2">
    <source>
        <dbReference type="Proteomes" id="UP001602013"/>
    </source>
</evidence>
<dbReference type="EMBL" id="JBIASD010000017">
    <property type="protein sequence ID" value="MFF3668928.1"/>
    <property type="molecule type" value="Genomic_DNA"/>
</dbReference>
<gene>
    <name evidence="1" type="ORF">ACFYXI_25410</name>
</gene>
<evidence type="ECO:0000313" key="1">
    <source>
        <dbReference type="EMBL" id="MFF3668928.1"/>
    </source>
</evidence>
<dbReference type="RefSeq" id="WP_387414710.1">
    <property type="nucleotide sequence ID" value="NZ_JBIASD010000017.1"/>
</dbReference>
<protein>
    <recommendedName>
        <fullName evidence="3">Esterase</fullName>
    </recommendedName>
</protein>
<accession>A0ABW6SVK1</accession>
<sequence>MGHLILRQAGFEVIEFEGLDHIAGLATADVIAPRLSAALAAAGW</sequence>
<dbReference type="Proteomes" id="UP001602013">
    <property type="component" value="Unassembled WGS sequence"/>
</dbReference>
<comment type="caution">
    <text evidence="1">The sequence shown here is derived from an EMBL/GenBank/DDBJ whole genome shotgun (WGS) entry which is preliminary data.</text>
</comment>